<gene>
    <name evidence="2" type="ORF">FJU11_15585</name>
</gene>
<name>A0A506TY18_9HYPH</name>
<evidence type="ECO:0000256" key="1">
    <source>
        <dbReference type="SAM" id="SignalP"/>
    </source>
</evidence>
<dbReference type="RefSeq" id="WP_141168004.1">
    <property type="nucleotide sequence ID" value="NZ_VHLH01000034.1"/>
</dbReference>
<evidence type="ECO:0000313" key="2">
    <source>
        <dbReference type="EMBL" id="TPW26206.1"/>
    </source>
</evidence>
<keyword evidence="1" id="KW-0732">Signal</keyword>
<dbReference type="OrthoDB" id="8283437at2"/>
<proteinExistence type="predicted"/>
<evidence type="ECO:0000313" key="3">
    <source>
        <dbReference type="Proteomes" id="UP000320314"/>
    </source>
</evidence>
<dbReference type="EMBL" id="VHLH01000034">
    <property type="protein sequence ID" value="TPW26206.1"/>
    <property type="molecule type" value="Genomic_DNA"/>
</dbReference>
<dbReference type="Proteomes" id="UP000320314">
    <property type="component" value="Unassembled WGS sequence"/>
</dbReference>
<feature type="signal peptide" evidence="1">
    <location>
        <begin position="1"/>
        <end position="20"/>
    </location>
</feature>
<accession>A0A506TY18</accession>
<sequence>MRALLLAAGLVALVPANAFAGSITSLAPDAGHGESITALACQACTVPVPTPRPTHVASTEEAPVTETVRIVRKDGNVNVYRTDAWMGGDPVTTVSVADEADLAALKRRGIDVASSKPQTPRHEIRFATGDLKGPVGLDRIETGSLEKADTAATFDPQAMKLRPAH</sequence>
<reference evidence="2 3" key="1">
    <citation type="submission" date="2019-06" db="EMBL/GenBank/DDBJ databases">
        <authorList>
            <person name="Li M."/>
        </authorList>
    </citation>
    <scope>NUCLEOTIDE SEQUENCE [LARGE SCALE GENOMIC DNA]</scope>
    <source>
        <strain evidence="2 3">BGMRC6574</strain>
    </source>
</reference>
<feature type="chain" id="PRO_5021437980" evidence="1">
    <location>
        <begin position="21"/>
        <end position="165"/>
    </location>
</feature>
<protein>
    <submittedName>
        <fullName evidence="2">Uncharacterized protein</fullName>
    </submittedName>
</protein>
<dbReference type="NCBIfam" id="NF041110">
    <property type="entry name" value="HPE1_fam_CxxC"/>
    <property type="match status" value="1"/>
</dbReference>
<dbReference type="AlphaFoldDB" id="A0A506TY18"/>
<organism evidence="2 3">
    <name type="scientific">Pararhizobium mangrovi</name>
    <dbReference type="NCBI Taxonomy" id="2590452"/>
    <lineage>
        <taxon>Bacteria</taxon>
        <taxon>Pseudomonadati</taxon>
        <taxon>Pseudomonadota</taxon>
        <taxon>Alphaproteobacteria</taxon>
        <taxon>Hyphomicrobiales</taxon>
        <taxon>Rhizobiaceae</taxon>
        <taxon>Rhizobium/Agrobacterium group</taxon>
        <taxon>Pararhizobium</taxon>
    </lineage>
</organism>
<keyword evidence="3" id="KW-1185">Reference proteome</keyword>
<comment type="caution">
    <text evidence="2">The sequence shown here is derived from an EMBL/GenBank/DDBJ whole genome shotgun (WGS) entry which is preliminary data.</text>
</comment>
<dbReference type="InterPro" id="IPR049748">
    <property type="entry name" value="HPE1-like_N_CxxC"/>
</dbReference>